<dbReference type="EMBL" id="JBBMRA010000012">
    <property type="protein sequence ID" value="MEM5537176.1"/>
    <property type="molecule type" value="Genomic_DNA"/>
</dbReference>
<dbReference type="Gene3D" id="2.40.50.100">
    <property type="match status" value="1"/>
</dbReference>
<evidence type="ECO:0000313" key="4">
    <source>
        <dbReference type="EMBL" id="MEM5537176.1"/>
    </source>
</evidence>
<keyword evidence="5" id="KW-1185">Reference proteome</keyword>
<dbReference type="SUPFAM" id="SSF51230">
    <property type="entry name" value="Single hybrid motif"/>
    <property type="match status" value="1"/>
</dbReference>
<feature type="domain" description="Lipoyl-binding" evidence="3">
    <location>
        <begin position="1"/>
        <end position="76"/>
    </location>
</feature>
<dbReference type="Pfam" id="PF00364">
    <property type="entry name" value="Biotin_lipoyl"/>
    <property type="match status" value="1"/>
</dbReference>
<accession>A0ABU9TTZ4</accession>
<dbReference type="RefSeq" id="WP_342854677.1">
    <property type="nucleotide sequence ID" value="NZ_JBBMRA010000012.1"/>
</dbReference>
<comment type="cofactor">
    <cofactor evidence="1">
        <name>(R)-lipoate</name>
        <dbReference type="ChEBI" id="CHEBI:83088"/>
    </cofactor>
</comment>
<evidence type="ECO:0000313" key="5">
    <source>
        <dbReference type="Proteomes" id="UP001449225"/>
    </source>
</evidence>
<dbReference type="PROSITE" id="PS00189">
    <property type="entry name" value="LIPOYL"/>
    <property type="match status" value="1"/>
</dbReference>
<organism evidence="4 5">
    <name type="scientific">Neptuniibacter pectenicola</name>
    <dbReference type="NCBI Taxonomy" id="1806669"/>
    <lineage>
        <taxon>Bacteria</taxon>
        <taxon>Pseudomonadati</taxon>
        <taxon>Pseudomonadota</taxon>
        <taxon>Gammaproteobacteria</taxon>
        <taxon>Oceanospirillales</taxon>
        <taxon>Oceanospirillaceae</taxon>
        <taxon>Neptuniibacter</taxon>
    </lineage>
</organism>
<evidence type="ECO:0000259" key="3">
    <source>
        <dbReference type="PROSITE" id="PS50968"/>
    </source>
</evidence>
<dbReference type="InterPro" id="IPR011053">
    <property type="entry name" value="Single_hybrid_motif"/>
</dbReference>
<evidence type="ECO:0000256" key="2">
    <source>
        <dbReference type="ARBA" id="ARBA00022823"/>
    </source>
</evidence>
<evidence type="ECO:0000256" key="1">
    <source>
        <dbReference type="ARBA" id="ARBA00001938"/>
    </source>
</evidence>
<protein>
    <submittedName>
        <fullName evidence="4">Biotin/lipoyl-containing protein</fullName>
    </submittedName>
</protein>
<dbReference type="PROSITE" id="PS50968">
    <property type="entry name" value="BIOTINYL_LIPOYL"/>
    <property type="match status" value="1"/>
</dbReference>
<reference evidence="4 5" key="1">
    <citation type="submission" date="2024-03" db="EMBL/GenBank/DDBJ databases">
        <title>Community enrichment and isolation of bacterial strains for fucoidan degradation.</title>
        <authorList>
            <person name="Sichert A."/>
        </authorList>
    </citation>
    <scope>NUCLEOTIDE SEQUENCE [LARGE SCALE GENOMIC DNA]</scope>
    <source>
        <strain evidence="4 5">AS76</strain>
    </source>
</reference>
<keyword evidence="2" id="KW-0450">Lipoyl</keyword>
<dbReference type="InterPro" id="IPR000089">
    <property type="entry name" value="Biotin_lipoyl"/>
</dbReference>
<dbReference type="InterPro" id="IPR003016">
    <property type="entry name" value="2-oxoA_DH_lipoyl-BS"/>
</dbReference>
<comment type="caution">
    <text evidence="4">The sequence shown here is derived from an EMBL/GenBank/DDBJ whole genome shotgun (WGS) entry which is preliminary data.</text>
</comment>
<sequence length="76" mass="8119">MTDVIVPVDLWEEESEAVITSWLASDGGDVSEGDVIAELMVEKIQYELLAPATGKLSLISDVDDVVEKGQKVATIG</sequence>
<name>A0ABU9TTZ4_9GAMM</name>
<dbReference type="Proteomes" id="UP001449225">
    <property type="component" value="Unassembled WGS sequence"/>
</dbReference>
<gene>
    <name evidence="4" type="ORF">WNY58_12330</name>
</gene>
<proteinExistence type="predicted"/>